<comment type="similarity">
    <text evidence="1">Belongs to the actin family.</text>
</comment>
<dbReference type="InterPro" id="IPR004000">
    <property type="entry name" value="Actin"/>
</dbReference>
<accession>A0A9N9BFW4</accession>
<dbReference type="Proteomes" id="UP000789739">
    <property type="component" value="Unassembled WGS sequence"/>
</dbReference>
<dbReference type="PRINTS" id="PR00190">
    <property type="entry name" value="ACTIN"/>
</dbReference>
<dbReference type="Pfam" id="PF00022">
    <property type="entry name" value="Actin"/>
    <property type="match status" value="1"/>
</dbReference>
<dbReference type="SUPFAM" id="SSF53067">
    <property type="entry name" value="Actin-like ATPase domain"/>
    <property type="match status" value="2"/>
</dbReference>
<evidence type="ECO:0000313" key="3">
    <source>
        <dbReference type="Proteomes" id="UP000789739"/>
    </source>
</evidence>
<sequence>MAATFGGYEVTALVLDVGTAWTRAGYAGEDCPKAVFPTHYGYLPEEESEDKASDNQAADTDVSNIKKPKGKYYIGDGEINLWRPNMEVKNPLNDGLVEDWDALEQIWDSALKSRLHVDPREHPLLVTEVAWNTREHREKLIELAFEKYETPAFYLAKNPVLTAYASGRPTAMILDCGAAVTSVTPVYDGFVLKKGIIKQPIAGDFINEQIRLQFEQLNLSPVPQYMVEKKNYVDPDLPANAILRNRPNTTASFHKYMLTKVIHEYKESVCQLYESNYNEQIISSRPMKTFEFPDGYNTSFGTIRFRAPEILFQPSSEFIIPSPEPTVDTSACVGIQHMIFNSLVTCDIDARPAMMSNLIVTGGSTLFPGFVDRLYHEVAPKVPGMKVRIHAPGNIMERKCSSWLGGSILASLGTFHQLWISRKEYQEHGKIIVEKKCD</sequence>
<gene>
    <name evidence="2" type="ORF">PBRASI_LOCUS5659</name>
</gene>
<dbReference type="OrthoDB" id="5132116at2759"/>
<protein>
    <submittedName>
        <fullName evidence="2">8358_t:CDS:1</fullName>
    </submittedName>
</protein>
<dbReference type="Gene3D" id="3.90.640.10">
    <property type="entry name" value="Actin, Chain A, domain 4"/>
    <property type="match status" value="1"/>
</dbReference>
<dbReference type="FunFam" id="3.30.420.40:FF:000050">
    <property type="entry name" value="Actin, alpha skeletal muscle"/>
    <property type="match status" value="1"/>
</dbReference>
<dbReference type="PANTHER" id="PTHR11937">
    <property type="entry name" value="ACTIN"/>
    <property type="match status" value="1"/>
</dbReference>
<dbReference type="AlphaFoldDB" id="A0A9N9BFW4"/>
<reference evidence="2" key="1">
    <citation type="submission" date="2021-06" db="EMBL/GenBank/DDBJ databases">
        <authorList>
            <person name="Kallberg Y."/>
            <person name="Tangrot J."/>
            <person name="Rosling A."/>
        </authorList>
    </citation>
    <scope>NUCLEOTIDE SEQUENCE</scope>
    <source>
        <strain evidence="2">BR232B</strain>
    </source>
</reference>
<comment type="caution">
    <text evidence="2">The sequence shown here is derived from an EMBL/GenBank/DDBJ whole genome shotgun (WGS) entry which is preliminary data.</text>
</comment>
<dbReference type="FunFam" id="3.30.420.40:FF:000058">
    <property type="entry name" value="Putative actin-related protein 5"/>
    <property type="match status" value="1"/>
</dbReference>
<dbReference type="Gene3D" id="3.30.420.40">
    <property type="match status" value="3"/>
</dbReference>
<dbReference type="SMART" id="SM00268">
    <property type="entry name" value="ACTIN"/>
    <property type="match status" value="1"/>
</dbReference>
<name>A0A9N9BFW4_9GLOM</name>
<dbReference type="InterPro" id="IPR043129">
    <property type="entry name" value="ATPase_NBD"/>
</dbReference>
<evidence type="ECO:0000313" key="2">
    <source>
        <dbReference type="EMBL" id="CAG8562399.1"/>
    </source>
</evidence>
<dbReference type="EMBL" id="CAJVPI010000681">
    <property type="protein sequence ID" value="CAG8562399.1"/>
    <property type="molecule type" value="Genomic_DNA"/>
</dbReference>
<keyword evidence="3" id="KW-1185">Reference proteome</keyword>
<dbReference type="CDD" id="cd13395">
    <property type="entry name" value="ASKHA_NBD_Arp4_ACTL6-like"/>
    <property type="match status" value="1"/>
</dbReference>
<organism evidence="2 3">
    <name type="scientific">Paraglomus brasilianum</name>
    <dbReference type="NCBI Taxonomy" id="144538"/>
    <lineage>
        <taxon>Eukaryota</taxon>
        <taxon>Fungi</taxon>
        <taxon>Fungi incertae sedis</taxon>
        <taxon>Mucoromycota</taxon>
        <taxon>Glomeromycotina</taxon>
        <taxon>Glomeromycetes</taxon>
        <taxon>Paraglomerales</taxon>
        <taxon>Paraglomeraceae</taxon>
        <taxon>Paraglomus</taxon>
    </lineage>
</organism>
<evidence type="ECO:0000256" key="1">
    <source>
        <dbReference type="RuleBase" id="RU000487"/>
    </source>
</evidence>
<proteinExistence type="inferred from homology"/>